<proteinExistence type="predicted"/>
<evidence type="ECO:0000313" key="1">
    <source>
        <dbReference type="EMBL" id="MBB3184673.1"/>
    </source>
</evidence>
<accession>A0A7W5DLB9</accession>
<evidence type="ECO:0000313" key="2">
    <source>
        <dbReference type="Proteomes" id="UP000563050"/>
    </source>
</evidence>
<sequence>MSEVALGDECRAGAERDAFAAFNLVVLMRFAALWKNGLNIGFIR</sequence>
<organism evidence="1 2">
    <name type="scientific">Halomonas fontilapidosi</name>
    <dbReference type="NCBI Taxonomy" id="616675"/>
    <lineage>
        <taxon>Bacteria</taxon>
        <taxon>Pseudomonadati</taxon>
        <taxon>Pseudomonadota</taxon>
        <taxon>Gammaproteobacteria</taxon>
        <taxon>Oceanospirillales</taxon>
        <taxon>Halomonadaceae</taxon>
        <taxon>Halomonas</taxon>
    </lineage>
</organism>
<protein>
    <submittedName>
        <fullName evidence="1">Uncharacterized protein</fullName>
    </submittedName>
</protein>
<keyword evidence="2" id="KW-1185">Reference proteome</keyword>
<reference evidence="1 2" key="1">
    <citation type="submission" date="2020-08" db="EMBL/GenBank/DDBJ databases">
        <title>Genomic Encyclopedia of Type Strains, Phase III (KMG-III): the genomes of soil and plant-associated and newly described type strains.</title>
        <authorList>
            <person name="Whitman W."/>
        </authorList>
    </citation>
    <scope>NUCLEOTIDE SEQUENCE [LARGE SCALE GENOMIC DNA]</scope>
    <source>
        <strain evidence="1 2">CECT 7341</strain>
    </source>
</reference>
<comment type="caution">
    <text evidence="1">The sequence shown here is derived from an EMBL/GenBank/DDBJ whole genome shotgun (WGS) entry which is preliminary data.</text>
</comment>
<name>A0A7W5DLB9_9GAMM</name>
<dbReference type="EMBL" id="JACHXQ010000007">
    <property type="protein sequence ID" value="MBB3184673.1"/>
    <property type="molecule type" value="Genomic_DNA"/>
</dbReference>
<gene>
    <name evidence="1" type="ORF">FHR95_002247</name>
</gene>
<dbReference type="Proteomes" id="UP000563050">
    <property type="component" value="Unassembled WGS sequence"/>
</dbReference>
<dbReference type="AlphaFoldDB" id="A0A7W5DLB9"/>